<organism evidence="1 2">
    <name type="scientific">Limnobaculum allomyrinae</name>
    <dbReference type="NCBI Taxonomy" id="2791986"/>
    <lineage>
        <taxon>Bacteria</taxon>
        <taxon>Pseudomonadati</taxon>
        <taxon>Pseudomonadota</taxon>
        <taxon>Gammaproteobacteria</taxon>
        <taxon>Enterobacterales</taxon>
        <taxon>Budviciaceae</taxon>
        <taxon>Limnobaculum</taxon>
    </lineage>
</organism>
<gene>
    <name evidence="1" type="ORF">I2494_07310</name>
</gene>
<dbReference type="EMBL" id="JADRCR010000002">
    <property type="protein sequence ID" value="MBK5143526.1"/>
    <property type="molecule type" value="Genomic_DNA"/>
</dbReference>
<sequence>MRDFKVMFVGCSGSGKTTAIASVSEISTVTTDVTNTDLANYNKEVTTIGLDYGEVTLPGQTNLLRLYGTPGQERFSFMWDILGKGTVGIIFLSDNSRSDPFGELKSYLNAFHSRLTEGNSVAILGIVKTDLAPYPDKNSYEQLLRDMGLSLPVINVDARDPASVMLLLRVMSRHLERSIDNHHEAK</sequence>
<comment type="caution">
    <text evidence="1">The sequence shown here is derived from an EMBL/GenBank/DDBJ whole genome shotgun (WGS) entry which is preliminary data.</text>
</comment>
<proteinExistence type="predicted"/>
<evidence type="ECO:0000313" key="1">
    <source>
        <dbReference type="EMBL" id="MBK5143526.1"/>
    </source>
</evidence>
<accession>A0ABS1IP45</accession>
<dbReference type="InterPro" id="IPR001806">
    <property type="entry name" value="Small_GTPase"/>
</dbReference>
<evidence type="ECO:0000313" key="2">
    <source>
        <dbReference type="Proteomes" id="UP001296921"/>
    </source>
</evidence>
<dbReference type="PANTHER" id="PTHR42708">
    <property type="entry name" value="ATP/GTP-BINDING PROTEIN-RELATED"/>
    <property type="match status" value="1"/>
</dbReference>
<keyword evidence="1" id="KW-0067">ATP-binding</keyword>
<keyword evidence="1" id="KW-0547">Nucleotide-binding</keyword>
<dbReference type="InterPro" id="IPR052705">
    <property type="entry name" value="Gliding_Motility_GTPase"/>
</dbReference>
<dbReference type="RefSeq" id="WP_218466413.1">
    <property type="nucleotide sequence ID" value="NZ_JADRCR010000002.1"/>
</dbReference>
<reference evidence="1 2" key="1">
    <citation type="submission" date="2020-11" db="EMBL/GenBank/DDBJ databases">
        <title>Insectihabitans protaetiae gen. nov. sp. nov. and Insectihabitans allomyrinae sp. nov., isolated from larvae of Protaetia brevitarsis seulensis and Allomyrina dichotoma, respectively.</title>
        <authorList>
            <person name="Lee S.D."/>
            <person name="Byeon Y.-S."/>
            <person name="Kim S.-M."/>
            <person name="Yang H.L."/>
            <person name="Kim I.S."/>
        </authorList>
    </citation>
    <scope>NUCLEOTIDE SEQUENCE [LARGE SCALE GENOMIC DNA]</scope>
    <source>
        <strain evidence="1 2">BWR-B9</strain>
    </source>
</reference>
<protein>
    <submittedName>
        <fullName evidence="1">ATP-binding protein</fullName>
    </submittedName>
</protein>
<name>A0ABS1IP45_9GAMM</name>
<dbReference type="Pfam" id="PF00071">
    <property type="entry name" value="Ras"/>
    <property type="match status" value="1"/>
</dbReference>
<keyword evidence="2" id="KW-1185">Reference proteome</keyword>
<dbReference type="Proteomes" id="UP001296921">
    <property type="component" value="Unassembled WGS sequence"/>
</dbReference>
<dbReference type="GO" id="GO:0005524">
    <property type="term" value="F:ATP binding"/>
    <property type="evidence" value="ECO:0007669"/>
    <property type="project" value="UniProtKB-KW"/>
</dbReference>
<dbReference type="PANTHER" id="PTHR42708:SF1">
    <property type="entry name" value="GLIDING MOTILITY PROTEIN MGLA"/>
    <property type="match status" value="1"/>
</dbReference>